<sequence length="180" mass="20393">MLHPVLEFSSTERSDACAQRPSHRRLANLQGSHAHSTRVHQQEPHCRILPNILHQQFLNDEPIRDSDLADHHPPDAAPRPQAQTDTGGLPRHAMQRQKNQQKKLNNTILSNVHFNRTHQFFSQPAITHLTVPSQMSQPTQTTRMKTAKISNALQEHSGFLLATLMFFEPHICATVCITSI</sequence>
<dbReference type="EMBL" id="RXMA01000012">
    <property type="protein sequence ID" value="RTR19127.1"/>
    <property type="molecule type" value="Genomic_DNA"/>
</dbReference>
<proteinExistence type="predicted"/>
<dbReference type="Proteomes" id="UP000277007">
    <property type="component" value="Unassembled WGS sequence"/>
</dbReference>
<evidence type="ECO:0000313" key="2">
    <source>
        <dbReference type="EMBL" id="RTR19127.1"/>
    </source>
</evidence>
<evidence type="ECO:0000313" key="3">
    <source>
        <dbReference type="Proteomes" id="UP000277007"/>
    </source>
</evidence>
<feature type="region of interest" description="Disordered" evidence="1">
    <location>
        <begin position="64"/>
        <end position="91"/>
    </location>
</feature>
<evidence type="ECO:0000256" key="1">
    <source>
        <dbReference type="SAM" id="MobiDB-lite"/>
    </source>
</evidence>
<name>A0A431VGR2_9PROT</name>
<feature type="compositionally biased region" description="Basic and acidic residues" evidence="1">
    <location>
        <begin position="64"/>
        <end position="74"/>
    </location>
</feature>
<comment type="caution">
    <text evidence="2">The sequence shown here is derived from an EMBL/GenBank/DDBJ whole genome shotgun (WGS) entry which is preliminary data.</text>
</comment>
<organism evidence="2 3">
    <name type="scientific">Azospirillum griseum</name>
    <dbReference type="NCBI Taxonomy" id="2496639"/>
    <lineage>
        <taxon>Bacteria</taxon>
        <taxon>Pseudomonadati</taxon>
        <taxon>Pseudomonadota</taxon>
        <taxon>Alphaproteobacteria</taxon>
        <taxon>Rhodospirillales</taxon>
        <taxon>Azospirillaceae</taxon>
        <taxon>Azospirillum</taxon>
    </lineage>
</organism>
<reference evidence="2 3" key="1">
    <citation type="submission" date="2018-12" db="EMBL/GenBank/DDBJ databases">
        <authorList>
            <person name="Yang Y."/>
        </authorList>
    </citation>
    <scope>NUCLEOTIDE SEQUENCE [LARGE SCALE GENOMIC DNA]</scope>
    <source>
        <strain evidence="2 3">L-25-5w-1</strain>
    </source>
</reference>
<dbReference type="AlphaFoldDB" id="A0A431VGR2"/>
<accession>A0A431VGR2</accession>
<protein>
    <submittedName>
        <fullName evidence="2">Uncharacterized protein</fullName>
    </submittedName>
</protein>
<keyword evidence="3" id="KW-1185">Reference proteome</keyword>
<dbReference type="RefSeq" id="WP_126616366.1">
    <property type="nucleotide sequence ID" value="NZ_JBHUCY010000030.1"/>
</dbReference>
<gene>
    <name evidence="2" type="ORF">EJ903_13900</name>
</gene>